<reference evidence="2" key="1">
    <citation type="submission" date="2017-02" db="EMBL/GenBank/DDBJ databases">
        <authorList>
            <person name="Varghese N."/>
            <person name="Submissions S."/>
        </authorList>
    </citation>
    <scope>NUCLEOTIDE SEQUENCE [LARGE SCALE GENOMIC DNA]</scope>
    <source>
        <strain evidence="2">DSM 22720</strain>
    </source>
</reference>
<dbReference type="EMBL" id="FUXU01000095">
    <property type="protein sequence ID" value="SKA67748.1"/>
    <property type="molecule type" value="Genomic_DNA"/>
</dbReference>
<evidence type="ECO:0000313" key="1">
    <source>
        <dbReference type="EMBL" id="SKA67748.1"/>
    </source>
</evidence>
<dbReference type="AlphaFoldDB" id="A0A1T4VSB9"/>
<organism evidence="1 2">
    <name type="scientific">Enterovibrio nigricans DSM 22720</name>
    <dbReference type="NCBI Taxonomy" id="1121868"/>
    <lineage>
        <taxon>Bacteria</taxon>
        <taxon>Pseudomonadati</taxon>
        <taxon>Pseudomonadota</taxon>
        <taxon>Gammaproteobacteria</taxon>
        <taxon>Vibrionales</taxon>
        <taxon>Vibrionaceae</taxon>
        <taxon>Enterovibrio</taxon>
    </lineage>
</organism>
<name>A0A1T4VSB9_9GAMM</name>
<proteinExistence type="predicted"/>
<keyword evidence="2" id="KW-1185">Reference proteome</keyword>
<accession>A0A1T4VSB9</accession>
<protein>
    <submittedName>
        <fullName evidence="1">Uncharacterized protein</fullName>
    </submittedName>
</protein>
<dbReference type="Pfam" id="PF10115">
    <property type="entry name" value="HlyU"/>
    <property type="match status" value="1"/>
</dbReference>
<gene>
    <name evidence="1" type="ORF">SAMN02745132_04232</name>
</gene>
<dbReference type="InterPro" id="IPR018772">
    <property type="entry name" value="Transcription_activator_HlyU"/>
</dbReference>
<evidence type="ECO:0000313" key="2">
    <source>
        <dbReference type="Proteomes" id="UP000190162"/>
    </source>
</evidence>
<dbReference type="Proteomes" id="UP000190162">
    <property type="component" value="Unassembled WGS sequence"/>
</dbReference>
<sequence length="152" mass="17504">MLNRAFLLVSDFIVIPLSPSLSMYAFPLLGELVPTSHSLCIDKLYRLRHYKVPIQESERIIMGLFSWLFGSKEQKAKNVEPTEYKGFFIYPEAKSEGGQFRVSGRVCKEIEGEMRTHTFIRSDLLPSEEGANDLMLKKSQLFIDQMGERMFS</sequence>